<dbReference type="AlphaFoldDB" id="A0A448X4H1"/>
<evidence type="ECO:0000256" key="1">
    <source>
        <dbReference type="SAM" id="MobiDB-lite"/>
    </source>
</evidence>
<comment type="caution">
    <text evidence="2">The sequence shown here is derived from an EMBL/GenBank/DDBJ whole genome shotgun (WGS) entry which is preliminary data.</text>
</comment>
<feature type="region of interest" description="Disordered" evidence="1">
    <location>
        <begin position="161"/>
        <end position="186"/>
    </location>
</feature>
<feature type="region of interest" description="Disordered" evidence="1">
    <location>
        <begin position="66"/>
        <end position="102"/>
    </location>
</feature>
<proteinExistence type="predicted"/>
<protein>
    <submittedName>
        <fullName evidence="2">Uncharacterized protein</fullName>
    </submittedName>
</protein>
<organism evidence="2 3">
    <name type="scientific">Protopolystoma xenopodis</name>
    <dbReference type="NCBI Taxonomy" id="117903"/>
    <lineage>
        <taxon>Eukaryota</taxon>
        <taxon>Metazoa</taxon>
        <taxon>Spiralia</taxon>
        <taxon>Lophotrochozoa</taxon>
        <taxon>Platyhelminthes</taxon>
        <taxon>Monogenea</taxon>
        <taxon>Polyopisthocotylea</taxon>
        <taxon>Polystomatidea</taxon>
        <taxon>Polystomatidae</taxon>
        <taxon>Protopolystoma</taxon>
    </lineage>
</organism>
<dbReference type="Proteomes" id="UP000784294">
    <property type="component" value="Unassembled WGS sequence"/>
</dbReference>
<feature type="compositionally biased region" description="Low complexity" evidence="1">
    <location>
        <begin position="67"/>
        <end position="91"/>
    </location>
</feature>
<evidence type="ECO:0000313" key="2">
    <source>
        <dbReference type="EMBL" id="VEL27794.1"/>
    </source>
</evidence>
<accession>A0A448X4H1</accession>
<sequence>MRFGIYFTFDHAFFQASLRLYARFGWSWRRKACPPDALLTLSSALALPCHQTSISTPTYFGTEPMVSLRPSSAGSGPSRSSGIRSGLRPSLPNTASPAQCSFGVQPRQPVSICFRPTELISAARSLATGPSNSAWPHAVSPGRLTSGQLELRIMALERRRTKQTNRANGAPQLASSTTGIGGRRQSVTATVGQGQAGQGLSAAAYPVYYATAPLPLFLASSSSGTFDCIKFFNAQISLMLSILFDNIGLKKIKICASTLNLIQTSITTTFMG</sequence>
<gene>
    <name evidence="2" type="ORF">PXEA_LOCUS21234</name>
</gene>
<name>A0A448X4H1_9PLAT</name>
<dbReference type="EMBL" id="CAAALY010089944">
    <property type="protein sequence ID" value="VEL27794.1"/>
    <property type="molecule type" value="Genomic_DNA"/>
</dbReference>
<keyword evidence="3" id="KW-1185">Reference proteome</keyword>
<reference evidence="2" key="1">
    <citation type="submission" date="2018-11" db="EMBL/GenBank/DDBJ databases">
        <authorList>
            <consortium name="Pathogen Informatics"/>
        </authorList>
    </citation>
    <scope>NUCLEOTIDE SEQUENCE</scope>
</reference>
<evidence type="ECO:0000313" key="3">
    <source>
        <dbReference type="Proteomes" id="UP000784294"/>
    </source>
</evidence>